<dbReference type="AlphaFoldDB" id="A0A238D9S6"/>
<evidence type="ECO:0000313" key="1">
    <source>
        <dbReference type="EMBL" id="SBP90066.1"/>
    </source>
</evidence>
<reference evidence="1 2" key="1">
    <citation type="submission" date="2016-06" db="EMBL/GenBank/DDBJ databases">
        <authorList>
            <person name="Kjaerup R.B."/>
            <person name="Dalgaard T.S."/>
            <person name="Juul-Madsen H.R."/>
        </authorList>
    </citation>
    <scope>NUCLEOTIDE SEQUENCE [LARGE SCALE GENOMIC DNA]</scope>
    <source>
        <strain evidence="1 2">DSM 16361</strain>
    </source>
</reference>
<protein>
    <submittedName>
        <fullName evidence="1">Uncharacterized protein</fullName>
    </submittedName>
</protein>
<keyword evidence="2" id="KW-1185">Reference proteome</keyword>
<accession>A0A238D9S6</accession>
<proteinExistence type="predicted"/>
<dbReference type="OrthoDB" id="9164975at2"/>
<gene>
    <name evidence="1" type="ORF">THIARS_90216</name>
</gene>
<organism evidence="1 2">
    <name type="scientific">Thiomonas delicata</name>
    <name type="common">Thiomonas cuprina</name>
    <dbReference type="NCBI Taxonomy" id="364030"/>
    <lineage>
        <taxon>Bacteria</taxon>
        <taxon>Pseudomonadati</taxon>
        <taxon>Pseudomonadota</taxon>
        <taxon>Betaproteobacteria</taxon>
        <taxon>Burkholderiales</taxon>
        <taxon>Thiomonas</taxon>
    </lineage>
</organism>
<sequence length="93" mass="10149">MRFNLTIDPEDPGLRPLYEHLIRLPHGPGKQHRARAIQQVIYTGTAMLYGQGAAQQPVPMPASLAPHQVAAPAVSDPGHVNTFIDELDFSKLA</sequence>
<name>A0A238D9S6_THIDL</name>
<dbReference type="RefSeq" id="WP_094161996.1">
    <property type="nucleotide sequence ID" value="NZ_LT592171.1"/>
</dbReference>
<dbReference type="Proteomes" id="UP000214566">
    <property type="component" value="Unassembled WGS sequence"/>
</dbReference>
<evidence type="ECO:0000313" key="2">
    <source>
        <dbReference type="Proteomes" id="UP000214566"/>
    </source>
</evidence>
<dbReference type="EMBL" id="FLMQ01000058">
    <property type="protein sequence ID" value="SBP90066.1"/>
    <property type="molecule type" value="Genomic_DNA"/>
</dbReference>